<protein>
    <recommendedName>
        <fullName evidence="4">Endonuclease/exonuclease/phosphatase domain-containing protein</fullName>
    </recommendedName>
</protein>
<keyword evidence="3" id="KW-1185">Reference proteome</keyword>
<dbReference type="InterPro" id="IPR036691">
    <property type="entry name" value="Endo/exonu/phosph_ase_sf"/>
</dbReference>
<dbReference type="VEuPathDB" id="FungiDB:H310_02808"/>
<sequence>MAGFADLVHLDHLDVPGRYLVVRTAWHGLPVYIHNLYAPTESHLRCEFFQGLPRAFEDDSLHLIGGDFNLPIDPALDTVNLHPRPVSGRSDCIEWLTDLRVIDAWRLRHPQERSYSGPGRINRLDYIFVDHDLATQLSSVASYNANVHGGDHLSHTLMLSNNMPPPSKGYWRLPRELLDDPTVVTAIQEEAATFLDEMNSNPDRNHGAMWYGWLKRIKSQLVKCHRQHLQAGKANLEYLHLRVVAAKRAFERSGYGAEEVVATRLAYASAREEFAHVCRDKQFDFHASSNERGTSHFFRRPCGSKVPITSATVDGVVVTDVRAVHDAFTQHWKHIMSAPTGGPPINRERRRAVVRTLSKRLSREDRATLDEPLTAAELHVALKTMDPAKSPGPDGWSAGFFQVAPAVFAEILLK</sequence>
<name>A0A3R6VJW9_9STRA</name>
<dbReference type="EMBL" id="QUSY01000623">
    <property type="protein sequence ID" value="RHY28216.1"/>
    <property type="molecule type" value="Genomic_DNA"/>
</dbReference>
<comment type="caution">
    <text evidence="2">The sequence shown here is derived from an EMBL/GenBank/DDBJ whole genome shotgun (WGS) entry which is preliminary data.</text>
</comment>
<evidence type="ECO:0000313" key="2">
    <source>
        <dbReference type="EMBL" id="RHY28216.1"/>
    </source>
</evidence>
<dbReference type="SUPFAM" id="SSF56219">
    <property type="entry name" value="DNase I-like"/>
    <property type="match status" value="1"/>
</dbReference>
<organism evidence="2 3">
    <name type="scientific">Aphanomyces invadans</name>
    <dbReference type="NCBI Taxonomy" id="157072"/>
    <lineage>
        <taxon>Eukaryota</taxon>
        <taxon>Sar</taxon>
        <taxon>Stramenopiles</taxon>
        <taxon>Oomycota</taxon>
        <taxon>Saprolegniomycetes</taxon>
        <taxon>Saprolegniales</taxon>
        <taxon>Verrucalvaceae</taxon>
        <taxon>Aphanomyces</taxon>
    </lineage>
</organism>
<evidence type="ECO:0000313" key="1">
    <source>
        <dbReference type="EMBL" id="RHY28214.1"/>
    </source>
</evidence>
<dbReference type="Proteomes" id="UP000285060">
    <property type="component" value="Unassembled WGS sequence"/>
</dbReference>
<dbReference type="Gene3D" id="3.60.10.10">
    <property type="entry name" value="Endonuclease/exonuclease/phosphatase"/>
    <property type="match status" value="1"/>
</dbReference>
<dbReference type="VEuPathDB" id="FungiDB:H310_02807"/>
<dbReference type="VEuPathDB" id="FungiDB:H310_02564"/>
<reference evidence="2 3" key="1">
    <citation type="submission" date="2018-08" db="EMBL/GenBank/DDBJ databases">
        <title>Aphanomyces genome sequencing and annotation.</title>
        <authorList>
            <person name="Minardi D."/>
            <person name="Oidtmann B."/>
            <person name="Van Der Giezen M."/>
            <person name="Studholme D.J."/>
        </authorList>
    </citation>
    <scope>NUCLEOTIDE SEQUENCE [LARGE SCALE GENOMIC DNA]</scope>
    <source>
        <strain evidence="2 3">NJM0002</strain>
    </source>
</reference>
<evidence type="ECO:0008006" key="4">
    <source>
        <dbReference type="Google" id="ProtNLM"/>
    </source>
</evidence>
<dbReference type="AlphaFoldDB" id="A0A3R6VJW9"/>
<accession>A0A3R6VJW9</accession>
<feature type="non-terminal residue" evidence="2">
    <location>
        <position position="414"/>
    </location>
</feature>
<evidence type="ECO:0000313" key="3">
    <source>
        <dbReference type="Proteomes" id="UP000285060"/>
    </source>
</evidence>
<proteinExistence type="predicted"/>
<dbReference type="EMBL" id="QUSY01000623">
    <property type="protein sequence ID" value="RHY28214.1"/>
    <property type="molecule type" value="Genomic_DNA"/>
</dbReference>
<gene>
    <name evidence="2" type="ORF">DYB32_006134</name>
    <name evidence="1" type="ORF">DYB32_006136</name>
</gene>